<evidence type="ECO:0000313" key="2">
    <source>
        <dbReference type="EMBL" id="BCX47530.1"/>
    </source>
</evidence>
<gene>
    <name evidence="2" type="ORF">HAHE_14380</name>
</gene>
<dbReference type="RefSeq" id="WP_338689786.1">
    <property type="nucleotide sequence ID" value="NZ_AP024702.1"/>
</dbReference>
<keyword evidence="3" id="KW-1185">Reference proteome</keyword>
<reference evidence="2 3" key="1">
    <citation type="submission" date="2021-06" db="EMBL/GenBank/DDBJ databases">
        <title>Complete genome of Haloferula helveola possessing various polysaccharide degrading enzymes.</title>
        <authorList>
            <person name="Takami H."/>
            <person name="Huang C."/>
            <person name="Hamasaki K."/>
        </authorList>
    </citation>
    <scope>NUCLEOTIDE SEQUENCE [LARGE SCALE GENOMIC DNA]</scope>
    <source>
        <strain evidence="2 3">CN-1</strain>
    </source>
</reference>
<accession>A0ABN6H1N9</accession>
<sequence>MFEAITPDLSIVIFTLKHRFDRVRPTFLHTKLGHLFPVPDHPAYPSGHSTQAFTIAYLLKELDPANADTYLKDALRIARNREIAGFHYPSDTGAGRVAARKFVDVLLSNAEFKALLEAAREEW</sequence>
<evidence type="ECO:0000313" key="3">
    <source>
        <dbReference type="Proteomes" id="UP001374893"/>
    </source>
</evidence>
<dbReference type="EMBL" id="AP024702">
    <property type="protein sequence ID" value="BCX47530.1"/>
    <property type="molecule type" value="Genomic_DNA"/>
</dbReference>
<evidence type="ECO:0000259" key="1">
    <source>
        <dbReference type="Pfam" id="PF01569"/>
    </source>
</evidence>
<dbReference type="InterPro" id="IPR036938">
    <property type="entry name" value="PAP2/HPO_sf"/>
</dbReference>
<dbReference type="InterPro" id="IPR000326">
    <property type="entry name" value="PAP2/HPO"/>
</dbReference>
<organism evidence="2 3">
    <name type="scientific">Haloferula helveola</name>
    <dbReference type="NCBI Taxonomy" id="490095"/>
    <lineage>
        <taxon>Bacteria</taxon>
        <taxon>Pseudomonadati</taxon>
        <taxon>Verrucomicrobiota</taxon>
        <taxon>Verrucomicrobiia</taxon>
        <taxon>Verrucomicrobiales</taxon>
        <taxon>Verrucomicrobiaceae</taxon>
        <taxon>Haloferula</taxon>
    </lineage>
</organism>
<dbReference type="Gene3D" id="1.20.144.10">
    <property type="entry name" value="Phosphatidic acid phosphatase type 2/haloperoxidase"/>
    <property type="match status" value="1"/>
</dbReference>
<dbReference type="Proteomes" id="UP001374893">
    <property type="component" value="Chromosome"/>
</dbReference>
<dbReference type="SUPFAM" id="SSF48317">
    <property type="entry name" value="Acid phosphatase/Vanadium-dependent haloperoxidase"/>
    <property type="match status" value="1"/>
</dbReference>
<feature type="domain" description="Phosphatidic acid phosphatase type 2/haloperoxidase" evidence="1">
    <location>
        <begin position="11"/>
        <end position="99"/>
    </location>
</feature>
<protein>
    <submittedName>
        <fullName evidence="2">Acid phosphatase</fullName>
    </submittedName>
</protein>
<name>A0ABN6H1N9_9BACT</name>
<dbReference type="PRINTS" id="PR00483">
    <property type="entry name" value="BACPHPHTASE"/>
</dbReference>
<proteinExistence type="predicted"/>
<dbReference type="InterPro" id="IPR001011">
    <property type="entry name" value="Acid_Pase_classA_bac"/>
</dbReference>
<dbReference type="Pfam" id="PF01569">
    <property type="entry name" value="PAP2"/>
    <property type="match status" value="1"/>
</dbReference>